<organism evidence="1 2">
    <name type="scientific">Pistacia integerrima</name>
    <dbReference type="NCBI Taxonomy" id="434235"/>
    <lineage>
        <taxon>Eukaryota</taxon>
        <taxon>Viridiplantae</taxon>
        <taxon>Streptophyta</taxon>
        <taxon>Embryophyta</taxon>
        <taxon>Tracheophyta</taxon>
        <taxon>Spermatophyta</taxon>
        <taxon>Magnoliopsida</taxon>
        <taxon>eudicotyledons</taxon>
        <taxon>Gunneridae</taxon>
        <taxon>Pentapetalae</taxon>
        <taxon>rosids</taxon>
        <taxon>malvids</taxon>
        <taxon>Sapindales</taxon>
        <taxon>Anacardiaceae</taxon>
        <taxon>Pistacia</taxon>
    </lineage>
</organism>
<reference evidence="2" key="1">
    <citation type="journal article" date="2023" name="G3 (Bethesda)">
        <title>Genome assembly and association tests identify interacting loci associated with vigor, precocity, and sex in interspecific pistachio rootstocks.</title>
        <authorList>
            <person name="Palmer W."/>
            <person name="Jacygrad E."/>
            <person name="Sagayaradj S."/>
            <person name="Cavanaugh K."/>
            <person name="Han R."/>
            <person name="Bertier L."/>
            <person name="Beede B."/>
            <person name="Kafkas S."/>
            <person name="Golino D."/>
            <person name="Preece J."/>
            <person name="Michelmore R."/>
        </authorList>
    </citation>
    <scope>NUCLEOTIDE SEQUENCE [LARGE SCALE GENOMIC DNA]</scope>
</reference>
<dbReference type="EMBL" id="CM047739">
    <property type="protein sequence ID" value="KAJ0042646.1"/>
    <property type="molecule type" value="Genomic_DNA"/>
</dbReference>
<protein>
    <submittedName>
        <fullName evidence="1">Uncharacterized protein</fullName>
    </submittedName>
</protein>
<name>A0ACC0YWF5_9ROSI</name>
<gene>
    <name evidence="1" type="ORF">Pint_17709</name>
</gene>
<keyword evidence="2" id="KW-1185">Reference proteome</keyword>
<accession>A0ACC0YWF5</accession>
<dbReference type="Proteomes" id="UP001163603">
    <property type="component" value="Chromosome 4"/>
</dbReference>
<comment type="caution">
    <text evidence="1">The sequence shown here is derived from an EMBL/GenBank/DDBJ whole genome shotgun (WGS) entry which is preliminary data.</text>
</comment>
<evidence type="ECO:0000313" key="2">
    <source>
        <dbReference type="Proteomes" id="UP001163603"/>
    </source>
</evidence>
<proteinExistence type="predicted"/>
<sequence>MQQSTAETMTTSTRSRQTMVALLDLDLVRSRPNGAAQVAISQIASQSARPDHDVTGGDDGGFALEFVVVDEGGVFRWGGEMGVVWNW</sequence>
<evidence type="ECO:0000313" key="1">
    <source>
        <dbReference type="EMBL" id="KAJ0042646.1"/>
    </source>
</evidence>